<accession>A0ABN8AWZ4</accession>
<dbReference type="EMBL" id="OU963911">
    <property type="protein sequence ID" value="CAH0400752.1"/>
    <property type="molecule type" value="Genomic_DNA"/>
</dbReference>
<protein>
    <submittedName>
        <fullName evidence="3">Uncharacterized protein</fullName>
    </submittedName>
</protein>
<feature type="region of interest" description="Disordered" evidence="2">
    <location>
        <begin position="296"/>
        <end position="347"/>
    </location>
</feature>
<feature type="coiled-coil region" evidence="1">
    <location>
        <begin position="102"/>
        <end position="133"/>
    </location>
</feature>
<keyword evidence="1" id="KW-0175">Coiled coil</keyword>
<gene>
    <name evidence="3" type="ORF">CHILSU_LOCUS3953</name>
</gene>
<evidence type="ECO:0000313" key="3">
    <source>
        <dbReference type="EMBL" id="CAH0400752.1"/>
    </source>
</evidence>
<reference evidence="3" key="1">
    <citation type="submission" date="2021-12" db="EMBL/GenBank/DDBJ databases">
        <authorList>
            <person name="King R."/>
        </authorList>
    </citation>
    <scope>NUCLEOTIDE SEQUENCE</scope>
</reference>
<organism evidence="3 4">
    <name type="scientific">Chilo suppressalis</name>
    <name type="common">Asiatic rice borer moth</name>
    <dbReference type="NCBI Taxonomy" id="168631"/>
    <lineage>
        <taxon>Eukaryota</taxon>
        <taxon>Metazoa</taxon>
        <taxon>Ecdysozoa</taxon>
        <taxon>Arthropoda</taxon>
        <taxon>Hexapoda</taxon>
        <taxon>Insecta</taxon>
        <taxon>Pterygota</taxon>
        <taxon>Neoptera</taxon>
        <taxon>Endopterygota</taxon>
        <taxon>Lepidoptera</taxon>
        <taxon>Glossata</taxon>
        <taxon>Ditrysia</taxon>
        <taxon>Pyraloidea</taxon>
        <taxon>Crambidae</taxon>
        <taxon>Crambinae</taxon>
        <taxon>Chilo</taxon>
    </lineage>
</organism>
<evidence type="ECO:0000256" key="1">
    <source>
        <dbReference type="SAM" id="Coils"/>
    </source>
</evidence>
<sequence>MPAFQTSKSRYEADHWCHYPITSRGEDWVMTRTSAPIAGYPIPCLPHSPLSHSLIIHSNNDEKIPTTAKYYLRYNRPQLRHNLPQQGEFGCTLLGSLPKSHRERLNRELREMIRCIKQHNESVDNENNKAKENNKSASMVELNTPEKRLFQPKVDTPTRYRSLDTLTTAKDAAEPQLPEPRPLAKQLIGYTEEEMNDHKARRYEVRWNQQSTLLESLIEAEKVAENLRNKLAFVIKEYVEEGKCDSSMSSLALDMSRISVLKGEPGKQFASSPNLSGLGKAQNDFTKSRIKRFDSASTSNLLAKKPPPNEKPSKLRRLSPNIFNKAKKDGVKSDKNPPKIPDNKSSKIGSLFRPKIVTPVSRPPESSPNLSTAKRKFNHIKSTIPRPTPVKKDRPLSRASAALVAASSFSRLLACGPCAATLIHKNQNCKHVYGLPDDGTRRPSVPFL</sequence>
<name>A0ABN8AWZ4_CHISP</name>
<dbReference type="Proteomes" id="UP001153292">
    <property type="component" value="Chromosome 18"/>
</dbReference>
<feature type="compositionally biased region" description="Basic and acidic residues" evidence="2">
    <location>
        <begin position="326"/>
        <end position="345"/>
    </location>
</feature>
<evidence type="ECO:0000256" key="2">
    <source>
        <dbReference type="SAM" id="MobiDB-lite"/>
    </source>
</evidence>
<keyword evidence="4" id="KW-1185">Reference proteome</keyword>
<proteinExistence type="predicted"/>
<evidence type="ECO:0000313" key="4">
    <source>
        <dbReference type="Proteomes" id="UP001153292"/>
    </source>
</evidence>